<evidence type="ECO:0000256" key="1">
    <source>
        <dbReference type="SAM" id="MobiDB-lite"/>
    </source>
</evidence>
<accession>A0A0D7B9J4</accession>
<name>A0A0D7B9J4_9AGAR</name>
<evidence type="ECO:0000313" key="3">
    <source>
        <dbReference type="Proteomes" id="UP000054007"/>
    </source>
</evidence>
<reference evidence="2 3" key="1">
    <citation type="journal article" date="2015" name="Fungal Genet. Biol.">
        <title>Evolution of novel wood decay mechanisms in Agaricales revealed by the genome sequences of Fistulina hepatica and Cylindrobasidium torrendii.</title>
        <authorList>
            <person name="Floudas D."/>
            <person name="Held B.W."/>
            <person name="Riley R."/>
            <person name="Nagy L.G."/>
            <person name="Koehler G."/>
            <person name="Ransdell A.S."/>
            <person name="Younus H."/>
            <person name="Chow J."/>
            <person name="Chiniquy J."/>
            <person name="Lipzen A."/>
            <person name="Tritt A."/>
            <person name="Sun H."/>
            <person name="Haridas S."/>
            <person name="LaButti K."/>
            <person name="Ohm R.A."/>
            <person name="Kues U."/>
            <person name="Blanchette R.A."/>
            <person name="Grigoriev I.V."/>
            <person name="Minto R.E."/>
            <person name="Hibbett D.S."/>
        </authorList>
    </citation>
    <scope>NUCLEOTIDE SEQUENCE [LARGE SCALE GENOMIC DNA]</scope>
    <source>
        <strain evidence="2 3">FP15055 ss-10</strain>
    </source>
</reference>
<proteinExistence type="predicted"/>
<gene>
    <name evidence="2" type="ORF">CYLTODRAFT_491068</name>
</gene>
<sequence length="185" mass="20480">METTAEKSMKHSHSASVVPDAKARPSVYETHSGLRPIPSWKKSVPPCPICGISAAQMKIHLIEHTQDKNGLYHCTLCGKVDPLLGGMVRHAEDHAKYEREIAKKGAAPPARLIQRKPSPPQPTKKPVAAPEAMIRRTESEPQGVTLPSIRSFDWYQNYGPPPTVNPKQTFYNAPLPPIVPRRNQS</sequence>
<feature type="region of interest" description="Disordered" evidence="1">
    <location>
        <begin position="157"/>
        <end position="185"/>
    </location>
</feature>
<protein>
    <recommendedName>
        <fullName evidence="4">C2H2-type domain-containing protein</fullName>
    </recommendedName>
</protein>
<feature type="region of interest" description="Disordered" evidence="1">
    <location>
        <begin position="111"/>
        <end position="145"/>
    </location>
</feature>
<feature type="region of interest" description="Disordered" evidence="1">
    <location>
        <begin position="1"/>
        <end position="24"/>
    </location>
</feature>
<dbReference type="Proteomes" id="UP000054007">
    <property type="component" value="Unassembled WGS sequence"/>
</dbReference>
<dbReference type="EMBL" id="KN880540">
    <property type="protein sequence ID" value="KIY66910.1"/>
    <property type="molecule type" value="Genomic_DNA"/>
</dbReference>
<evidence type="ECO:0008006" key="4">
    <source>
        <dbReference type="Google" id="ProtNLM"/>
    </source>
</evidence>
<evidence type="ECO:0000313" key="2">
    <source>
        <dbReference type="EMBL" id="KIY66910.1"/>
    </source>
</evidence>
<keyword evidence="3" id="KW-1185">Reference proteome</keyword>
<organism evidence="2 3">
    <name type="scientific">Cylindrobasidium torrendii FP15055 ss-10</name>
    <dbReference type="NCBI Taxonomy" id="1314674"/>
    <lineage>
        <taxon>Eukaryota</taxon>
        <taxon>Fungi</taxon>
        <taxon>Dikarya</taxon>
        <taxon>Basidiomycota</taxon>
        <taxon>Agaricomycotina</taxon>
        <taxon>Agaricomycetes</taxon>
        <taxon>Agaricomycetidae</taxon>
        <taxon>Agaricales</taxon>
        <taxon>Marasmiineae</taxon>
        <taxon>Physalacriaceae</taxon>
        <taxon>Cylindrobasidium</taxon>
    </lineage>
</organism>
<dbReference type="AlphaFoldDB" id="A0A0D7B9J4"/>